<keyword evidence="6 12" id="KW-0472">Membrane</keyword>
<accession>A0AAV3SIF1</accession>
<dbReference type="PANTHER" id="PTHR43427">
    <property type="entry name" value="CHLORIDE CHANNEL PROTEIN CLC-E"/>
    <property type="match status" value="1"/>
</dbReference>
<feature type="compositionally biased region" description="Basic and acidic residues" evidence="11">
    <location>
        <begin position="13"/>
        <end position="23"/>
    </location>
</feature>
<evidence type="ECO:0000256" key="8">
    <source>
        <dbReference type="ARBA" id="ARBA00023214"/>
    </source>
</evidence>
<keyword evidence="8" id="KW-0868">Chloride</keyword>
<feature type="transmembrane region" description="Helical" evidence="12">
    <location>
        <begin position="80"/>
        <end position="99"/>
    </location>
</feature>
<evidence type="ECO:0000313" key="16">
    <source>
        <dbReference type="Proteomes" id="UP000830542"/>
    </source>
</evidence>
<evidence type="ECO:0000313" key="14">
    <source>
        <dbReference type="EMBL" id="GAA0465571.1"/>
    </source>
</evidence>
<dbReference type="PROSITE" id="PS51371">
    <property type="entry name" value="CBS"/>
    <property type="match status" value="1"/>
</dbReference>
<feature type="transmembrane region" description="Helical" evidence="12">
    <location>
        <begin position="381"/>
        <end position="408"/>
    </location>
</feature>
<feature type="transmembrane region" description="Helical" evidence="12">
    <location>
        <begin position="243"/>
        <end position="267"/>
    </location>
</feature>
<dbReference type="GO" id="GO:0015108">
    <property type="term" value="F:chloride transmembrane transporter activity"/>
    <property type="evidence" value="ECO:0007669"/>
    <property type="project" value="InterPro"/>
</dbReference>
<feature type="compositionally biased region" description="Polar residues" evidence="11">
    <location>
        <begin position="1"/>
        <end position="11"/>
    </location>
</feature>
<reference evidence="14" key="3">
    <citation type="submission" date="2023-12" db="EMBL/GenBank/DDBJ databases">
        <authorList>
            <person name="Sun Q."/>
            <person name="Inoue M."/>
        </authorList>
    </citation>
    <scope>NUCLEOTIDE SEQUENCE</scope>
    <source>
        <strain evidence="14">JCM 12289</strain>
    </source>
</reference>
<dbReference type="CDD" id="cd00400">
    <property type="entry name" value="Voltage_gated_ClC"/>
    <property type="match status" value="1"/>
</dbReference>
<dbReference type="InterPro" id="IPR014743">
    <property type="entry name" value="Cl-channel_core"/>
</dbReference>
<dbReference type="RefSeq" id="WP_244702668.1">
    <property type="nucleotide sequence ID" value="NZ_BAAADN010000034.1"/>
</dbReference>
<feature type="compositionally biased region" description="Acidic residues" evidence="11">
    <location>
        <begin position="503"/>
        <end position="515"/>
    </location>
</feature>
<name>A0AAV3SIF1_HALDO</name>
<dbReference type="Proteomes" id="UP001500962">
    <property type="component" value="Unassembled WGS sequence"/>
</dbReference>
<organism evidence="14 17">
    <name type="scientific">Halococcus dombrowskii</name>
    <dbReference type="NCBI Taxonomy" id="179637"/>
    <lineage>
        <taxon>Archaea</taxon>
        <taxon>Methanobacteriati</taxon>
        <taxon>Methanobacteriota</taxon>
        <taxon>Stenosarchaea group</taxon>
        <taxon>Halobacteria</taxon>
        <taxon>Halobacteriales</taxon>
        <taxon>Halococcaceae</taxon>
        <taxon>Halococcus</taxon>
    </lineage>
</organism>
<evidence type="ECO:0000256" key="5">
    <source>
        <dbReference type="ARBA" id="ARBA00023065"/>
    </source>
</evidence>
<dbReference type="GeneID" id="71760307"/>
<dbReference type="Gene3D" id="1.10.3080.10">
    <property type="entry name" value="Clc chloride channel"/>
    <property type="match status" value="1"/>
</dbReference>
<feature type="transmembrane region" description="Helical" evidence="12">
    <location>
        <begin position="177"/>
        <end position="202"/>
    </location>
</feature>
<keyword evidence="10" id="KW-0129">CBS domain</keyword>
<dbReference type="Proteomes" id="UP000830542">
    <property type="component" value="Chromosome"/>
</dbReference>
<dbReference type="InterPro" id="IPR000644">
    <property type="entry name" value="CBS_dom"/>
</dbReference>
<keyword evidence="4 12" id="KW-1133">Transmembrane helix</keyword>
<gene>
    <name evidence="14" type="ORF">GCM10008985_23190</name>
    <name evidence="15" type="ORF">MUK72_00625</name>
</gene>
<evidence type="ECO:0000256" key="2">
    <source>
        <dbReference type="ARBA" id="ARBA00022448"/>
    </source>
</evidence>
<keyword evidence="9" id="KW-0407">Ion channel</keyword>
<evidence type="ECO:0000256" key="1">
    <source>
        <dbReference type="ARBA" id="ARBA00004141"/>
    </source>
</evidence>
<evidence type="ECO:0000313" key="15">
    <source>
        <dbReference type="EMBL" id="UOO95237.1"/>
    </source>
</evidence>
<keyword evidence="2" id="KW-0813">Transport</keyword>
<keyword evidence="3 12" id="KW-0812">Transmembrane</keyword>
<dbReference type="Gene3D" id="3.10.580.10">
    <property type="entry name" value="CBS-domain"/>
    <property type="match status" value="1"/>
</dbReference>
<dbReference type="PRINTS" id="PR00762">
    <property type="entry name" value="CLCHANNEL"/>
</dbReference>
<evidence type="ECO:0000256" key="7">
    <source>
        <dbReference type="ARBA" id="ARBA00023173"/>
    </source>
</evidence>
<feature type="domain" description="CBS" evidence="13">
    <location>
        <begin position="568"/>
        <end position="626"/>
    </location>
</feature>
<keyword evidence="16" id="KW-1185">Reference proteome</keyword>
<keyword evidence="7" id="KW-0869">Chloride channel</keyword>
<evidence type="ECO:0000256" key="9">
    <source>
        <dbReference type="ARBA" id="ARBA00023303"/>
    </source>
</evidence>
<dbReference type="PANTHER" id="PTHR43427:SF6">
    <property type="entry name" value="CHLORIDE CHANNEL PROTEIN CLC-E"/>
    <property type="match status" value="1"/>
</dbReference>
<dbReference type="KEGG" id="hdo:MUK72_00625"/>
<dbReference type="CDD" id="cd02205">
    <property type="entry name" value="CBS_pair_SF"/>
    <property type="match status" value="1"/>
</dbReference>
<dbReference type="InterPro" id="IPR046342">
    <property type="entry name" value="CBS_dom_sf"/>
</dbReference>
<dbReference type="AlphaFoldDB" id="A0AAV3SIF1"/>
<evidence type="ECO:0000256" key="6">
    <source>
        <dbReference type="ARBA" id="ARBA00023136"/>
    </source>
</evidence>
<comment type="subcellular location">
    <subcellularLocation>
        <location evidence="1">Membrane</location>
        <topology evidence="1">Multi-pass membrane protein</topology>
    </subcellularLocation>
</comment>
<proteinExistence type="predicted"/>
<evidence type="ECO:0000256" key="4">
    <source>
        <dbReference type="ARBA" id="ARBA00022989"/>
    </source>
</evidence>
<protein>
    <submittedName>
        <fullName evidence="14">Chloride channel protein</fullName>
    </submittedName>
</protein>
<evidence type="ECO:0000256" key="10">
    <source>
        <dbReference type="PROSITE-ProRule" id="PRU00703"/>
    </source>
</evidence>
<dbReference type="InterPro" id="IPR001807">
    <property type="entry name" value="ClC"/>
</dbReference>
<evidence type="ECO:0000256" key="12">
    <source>
        <dbReference type="SAM" id="Phobius"/>
    </source>
</evidence>
<dbReference type="GO" id="GO:0016020">
    <property type="term" value="C:membrane"/>
    <property type="evidence" value="ECO:0007669"/>
    <property type="project" value="UniProtKB-SubCell"/>
</dbReference>
<reference evidence="15" key="2">
    <citation type="submission" date="2022-04" db="EMBL/GenBank/DDBJ databases">
        <title>Sequencing and genomic assembly of Halococcus dombrowskii.</title>
        <authorList>
            <person name="Lim S.W."/>
            <person name="MacLea K.S."/>
        </authorList>
    </citation>
    <scope>NUCLEOTIDE SEQUENCE</scope>
    <source>
        <strain evidence="15">H4</strain>
    </source>
</reference>
<feature type="transmembrane region" description="Helical" evidence="12">
    <location>
        <begin position="414"/>
        <end position="435"/>
    </location>
</feature>
<dbReference type="InterPro" id="IPR050368">
    <property type="entry name" value="ClC-type_chloride_channel"/>
</dbReference>
<dbReference type="EMBL" id="CP095005">
    <property type="protein sequence ID" value="UOO95237.1"/>
    <property type="molecule type" value="Genomic_DNA"/>
</dbReference>
<evidence type="ECO:0000259" key="13">
    <source>
        <dbReference type="PROSITE" id="PS51371"/>
    </source>
</evidence>
<keyword evidence="5" id="KW-0406">Ion transport</keyword>
<dbReference type="Pfam" id="PF00654">
    <property type="entry name" value="Voltage_CLC"/>
    <property type="match status" value="1"/>
</dbReference>
<dbReference type="SUPFAM" id="SSF81340">
    <property type="entry name" value="Clc chloride channel"/>
    <property type="match status" value="1"/>
</dbReference>
<feature type="transmembrane region" description="Helical" evidence="12">
    <location>
        <begin position="325"/>
        <end position="345"/>
    </location>
</feature>
<feature type="region of interest" description="Disordered" evidence="11">
    <location>
        <begin position="492"/>
        <end position="523"/>
    </location>
</feature>
<feature type="transmembrane region" description="Helical" evidence="12">
    <location>
        <begin position="351"/>
        <end position="374"/>
    </location>
</feature>
<dbReference type="SUPFAM" id="SSF54631">
    <property type="entry name" value="CBS-domain pair"/>
    <property type="match status" value="1"/>
</dbReference>
<evidence type="ECO:0000256" key="3">
    <source>
        <dbReference type="ARBA" id="ARBA00022692"/>
    </source>
</evidence>
<feature type="region of interest" description="Disordered" evidence="11">
    <location>
        <begin position="1"/>
        <end position="24"/>
    </location>
</feature>
<sequence length="641" mass="68009">MADNAETSGTVSFDERTEDRTPIDPDSNYRLGTIAVLAAIIGLLAGIIAFLIYHFIGLLTNLFFYRRIAFEFVTPPNNGLPIWIVLIPAIGGLIVGLLAKYGTPRIRGHGIPEAMEAVWDNDSEVEPRVMLLKPISAAIAIGTGAPFGVEGPIIQTGGTMGSVIGQYIPTTVAERKVLLACGAAAGMAATFNTPIAGVLIAIELLLFEFRMRSFVPLSVASVIATAVRRQLLGTEPLLRIGDLSYQLLPNLPFLLVLGVILGLATVAFKRGYFAVEDLFHRFPVGNVLLPAIGGLILGVMGLFVPRVLGVGYEVTSEILQNELPIGLLLLVVIGKAIGVSVTLGTRTSGGFLAPMFVIGAGIGGAFAIVVNALVPGVTLPVGLFALTGLGTLFGVAGGATFALVLFTVEVTQQFAAILPVFLVAVVADGVASIYLRNSLMTEELTRRGIDIYQEYEVDPLKRFTVAEIMDERPVTIRPEVTVAELVNELTSDEPSVARFTPETDGDQPDALDEPGESGTTPERTTELTLHEGLPIVDPEAGLVGIVTYGDLLRASANDGAEITVAEAGTTDLVAGHPDEQLFEAAVRMSSNDLEQLPIVDRDSGDLLGLVDSQNLMTSAMRQLEDEQVRETGKLDFGRGPL</sequence>
<feature type="transmembrane region" description="Helical" evidence="12">
    <location>
        <begin position="287"/>
        <end position="304"/>
    </location>
</feature>
<dbReference type="SMART" id="SM00116">
    <property type="entry name" value="CBS"/>
    <property type="match status" value="2"/>
</dbReference>
<evidence type="ECO:0000256" key="11">
    <source>
        <dbReference type="SAM" id="MobiDB-lite"/>
    </source>
</evidence>
<dbReference type="EMBL" id="BAAADN010000034">
    <property type="protein sequence ID" value="GAA0465571.1"/>
    <property type="molecule type" value="Genomic_DNA"/>
</dbReference>
<dbReference type="Pfam" id="PF00571">
    <property type="entry name" value="CBS"/>
    <property type="match status" value="2"/>
</dbReference>
<reference evidence="14" key="1">
    <citation type="journal article" date="2014" name="Int. J. Syst. Evol. Microbiol.">
        <title>Complete genome sequence of Corynebacterium casei LMG S-19264T (=DSM 44701T), isolated from a smear-ripened cheese.</title>
        <authorList>
            <consortium name="US DOE Joint Genome Institute (JGI-PGF)"/>
            <person name="Walter F."/>
            <person name="Albersmeier A."/>
            <person name="Kalinowski J."/>
            <person name="Ruckert C."/>
        </authorList>
    </citation>
    <scope>NUCLEOTIDE SEQUENCE</scope>
    <source>
        <strain evidence="14">JCM 12289</strain>
    </source>
</reference>
<feature type="transmembrane region" description="Helical" evidence="12">
    <location>
        <begin position="34"/>
        <end position="56"/>
    </location>
</feature>
<evidence type="ECO:0000313" key="17">
    <source>
        <dbReference type="Proteomes" id="UP001500962"/>
    </source>
</evidence>